<evidence type="ECO:0000256" key="4">
    <source>
        <dbReference type="ARBA" id="ARBA00022989"/>
    </source>
</evidence>
<dbReference type="GO" id="GO:0030258">
    <property type="term" value="P:lipid modification"/>
    <property type="evidence" value="ECO:0007669"/>
    <property type="project" value="TreeGrafter"/>
</dbReference>
<dbReference type="InterPro" id="IPR004299">
    <property type="entry name" value="MBOAT_fam"/>
</dbReference>
<dbReference type="EMBL" id="MU827308">
    <property type="protein sequence ID" value="KAJ7361775.1"/>
    <property type="molecule type" value="Genomic_DNA"/>
</dbReference>
<dbReference type="EC" id="2.3.1.51" evidence="9"/>
<keyword evidence="6 9" id="KW-0012">Acyltransferase</keyword>
<dbReference type="PANTHER" id="PTHR13906:SF4">
    <property type="entry name" value="LYSOPHOSPHOLIPID ACYLTRANSFERASE 6"/>
    <property type="match status" value="1"/>
</dbReference>
<feature type="transmembrane region" description="Helical" evidence="8">
    <location>
        <begin position="257"/>
        <end position="281"/>
    </location>
</feature>
<keyword evidence="3 8" id="KW-0812">Transmembrane</keyword>
<keyword evidence="4 8" id="KW-1133">Transmembrane helix</keyword>
<feature type="transmembrane region" description="Helical" evidence="8">
    <location>
        <begin position="372"/>
        <end position="390"/>
    </location>
</feature>
<feature type="compositionally biased region" description="Basic and acidic residues" evidence="7">
    <location>
        <begin position="484"/>
        <end position="497"/>
    </location>
</feature>
<comment type="caution">
    <text evidence="9">The sequence shown here is derived from an EMBL/GenBank/DDBJ whole genome shotgun (WGS) entry which is preliminary data.</text>
</comment>
<keyword evidence="5 8" id="KW-0472">Membrane</keyword>
<evidence type="ECO:0000256" key="6">
    <source>
        <dbReference type="ARBA" id="ARBA00023315"/>
    </source>
</evidence>
<evidence type="ECO:0000256" key="3">
    <source>
        <dbReference type="ARBA" id="ARBA00022692"/>
    </source>
</evidence>
<feature type="transmembrane region" description="Helical" evidence="8">
    <location>
        <begin position="446"/>
        <end position="464"/>
    </location>
</feature>
<dbReference type="OrthoDB" id="286734at2759"/>
<gene>
    <name evidence="9" type="primary">MBOAT2</name>
    <name evidence="9" type="ORF">OS493_014416</name>
</gene>
<evidence type="ECO:0000256" key="2">
    <source>
        <dbReference type="ARBA" id="ARBA00022679"/>
    </source>
</evidence>
<evidence type="ECO:0000256" key="5">
    <source>
        <dbReference type="ARBA" id="ARBA00023136"/>
    </source>
</evidence>
<feature type="region of interest" description="Disordered" evidence="7">
    <location>
        <begin position="473"/>
        <end position="502"/>
    </location>
</feature>
<evidence type="ECO:0000256" key="7">
    <source>
        <dbReference type="SAM" id="MobiDB-lite"/>
    </source>
</evidence>
<feature type="transmembrane region" description="Helical" evidence="8">
    <location>
        <begin position="411"/>
        <end position="434"/>
    </location>
</feature>
<keyword evidence="2 9" id="KW-0808">Transferase</keyword>
<comment type="subcellular location">
    <subcellularLocation>
        <location evidence="1">Membrane</location>
        <topology evidence="1">Multi-pass membrane protein</topology>
    </subcellularLocation>
</comment>
<feature type="transmembrane region" description="Helical" evidence="8">
    <location>
        <begin position="58"/>
        <end position="85"/>
    </location>
</feature>
<dbReference type="InterPro" id="IPR049941">
    <property type="entry name" value="LPLAT_7/PORCN-like"/>
</dbReference>
<accession>A0A9W9YPG0</accession>
<dbReference type="GO" id="GO:0016020">
    <property type="term" value="C:membrane"/>
    <property type="evidence" value="ECO:0007669"/>
    <property type="project" value="UniProtKB-SubCell"/>
</dbReference>
<dbReference type="PANTHER" id="PTHR13906">
    <property type="entry name" value="PORCUPINE"/>
    <property type="match status" value="1"/>
</dbReference>
<evidence type="ECO:0000313" key="10">
    <source>
        <dbReference type="Proteomes" id="UP001163046"/>
    </source>
</evidence>
<feature type="transmembrane region" description="Helical" evidence="8">
    <location>
        <begin position="21"/>
        <end position="38"/>
    </location>
</feature>
<reference evidence="9" key="1">
    <citation type="submission" date="2023-01" db="EMBL/GenBank/DDBJ databases">
        <title>Genome assembly of the deep-sea coral Lophelia pertusa.</title>
        <authorList>
            <person name="Herrera S."/>
            <person name="Cordes E."/>
        </authorList>
    </citation>
    <scope>NUCLEOTIDE SEQUENCE</scope>
    <source>
        <strain evidence="9">USNM1676648</strain>
        <tissue evidence="9">Polyp</tissue>
    </source>
</reference>
<proteinExistence type="predicted"/>
<dbReference type="GO" id="GO:0003841">
    <property type="term" value="F:1-acylglycerol-3-phosphate O-acyltransferase activity"/>
    <property type="evidence" value="ECO:0007669"/>
    <property type="project" value="UniProtKB-EC"/>
</dbReference>
<protein>
    <submittedName>
        <fullName evidence="9">Lysophospholipid acyltransferase 2</fullName>
        <ecNumber evidence="9">2.3.1.51</ecNumber>
    </submittedName>
</protein>
<dbReference type="Pfam" id="PF03062">
    <property type="entry name" value="MBOAT"/>
    <property type="match status" value="1"/>
</dbReference>
<evidence type="ECO:0000256" key="1">
    <source>
        <dbReference type="ARBA" id="ARBA00004141"/>
    </source>
</evidence>
<dbReference type="AlphaFoldDB" id="A0A9W9YPG0"/>
<feature type="transmembrane region" description="Helical" evidence="8">
    <location>
        <begin position="224"/>
        <end position="245"/>
    </location>
</feature>
<feature type="transmembrane region" description="Helical" evidence="8">
    <location>
        <begin position="97"/>
        <end position="116"/>
    </location>
</feature>
<name>A0A9W9YPG0_9CNID</name>
<keyword evidence="10" id="KW-1185">Reference proteome</keyword>
<organism evidence="9 10">
    <name type="scientific">Desmophyllum pertusum</name>
    <dbReference type="NCBI Taxonomy" id="174260"/>
    <lineage>
        <taxon>Eukaryota</taxon>
        <taxon>Metazoa</taxon>
        <taxon>Cnidaria</taxon>
        <taxon>Anthozoa</taxon>
        <taxon>Hexacorallia</taxon>
        <taxon>Scleractinia</taxon>
        <taxon>Caryophylliina</taxon>
        <taxon>Caryophylliidae</taxon>
        <taxon>Desmophyllum</taxon>
    </lineage>
</organism>
<evidence type="ECO:0000313" key="9">
    <source>
        <dbReference type="EMBL" id="KAJ7361775.1"/>
    </source>
</evidence>
<dbReference type="Proteomes" id="UP001163046">
    <property type="component" value="Unassembled WGS sequence"/>
</dbReference>
<evidence type="ECO:0000256" key="8">
    <source>
        <dbReference type="SAM" id="Phobius"/>
    </source>
</evidence>
<sequence>MFYIIQTLLLWVSKLTKGPDQVQFVFCMFLCFPLGAVYRTVLHPRSVSPRVRLAVSLAWGFMIGWICIGSEMIGLIVLSTLYYGLTWSVNPKEVHKVVFAVSFFCLSAAHIARMFMNYGENKFDYHGRLMIITQKVTYVAFCLHDGSGRKKDELTKEQTEQSIVRVPSLLEYFGYMFHHSMLLAGPVCTFNDYMDFIEGRDIARATDQKTKKEPNPTNAVLTKLASSLLCGVLFSIASKIFPFHLNADPFFIANSSFLLRIVFAYISMFVIRLKFYFAWIIGNDMNKVEAPRTRVINACGLGFNGYDSNGRELWNRITNVNALEVEKATSFRQIVINWNIQSELWLRRTIYARVPYQKLLCTLTVSTIWHGFYPAYLLTVSTAGILMLVTRKVRRTYGHLFCSDSPVKNSLFVFLEWFVCQVVLTTYCFTPFVFLRVDLSLTFYRSTYFIGHLILIGGIIICLGGRSKPSHDAKGTDSAVTSQDSRESAKVDKHKDVSLPGLANNNALHRFNRKLQ</sequence>